<name>A0ABX2TF45_9PROT</name>
<proteinExistence type="predicted"/>
<organism evidence="2 3">
    <name type="scientific">Azospirillum oleiclasticum</name>
    <dbReference type="NCBI Taxonomy" id="2735135"/>
    <lineage>
        <taxon>Bacteria</taxon>
        <taxon>Pseudomonadati</taxon>
        <taxon>Pseudomonadota</taxon>
        <taxon>Alphaproteobacteria</taxon>
        <taxon>Rhodospirillales</taxon>
        <taxon>Azospirillaceae</taxon>
        <taxon>Azospirillum</taxon>
    </lineage>
</organism>
<evidence type="ECO:0008006" key="4">
    <source>
        <dbReference type="Google" id="ProtNLM"/>
    </source>
</evidence>
<evidence type="ECO:0000313" key="3">
    <source>
        <dbReference type="Proteomes" id="UP000584642"/>
    </source>
</evidence>
<feature type="region of interest" description="Disordered" evidence="1">
    <location>
        <begin position="19"/>
        <end position="56"/>
    </location>
</feature>
<accession>A0ABX2TF45</accession>
<dbReference type="EMBL" id="JABFDB010000021">
    <property type="protein sequence ID" value="NYZ22779.1"/>
    <property type="molecule type" value="Genomic_DNA"/>
</dbReference>
<dbReference type="RefSeq" id="WP_180284545.1">
    <property type="nucleotide sequence ID" value="NZ_JABFDB010000021.1"/>
</dbReference>
<gene>
    <name evidence="2" type="ORF">HND93_23965</name>
</gene>
<protein>
    <recommendedName>
        <fullName evidence="4">Lipoprotein</fullName>
    </recommendedName>
</protein>
<feature type="compositionally biased region" description="Low complexity" evidence="1">
    <location>
        <begin position="19"/>
        <end position="40"/>
    </location>
</feature>
<comment type="caution">
    <text evidence="2">The sequence shown here is derived from an EMBL/GenBank/DDBJ whole genome shotgun (WGS) entry which is preliminary data.</text>
</comment>
<evidence type="ECO:0000313" key="2">
    <source>
        <dbReference type="EMBL" id="NYZ22779.1"/>
    </source>
</evidence>
<dbReference type="Proteomes" id="UP000584642">
    <property type="component" value="Unassembled WGS sequence"/>
</dbReference>
<sequence>MRRGAVATVFLAAVALGGCQTSGNDSGWYSSPSSSYSSSSRSDDDDSPSVHNLSGGAREALKAGCRERYDNDRKYRECLNGDRHSEEALAVGCAKRYPNDGAKMRRCLAGN</sequence>
<evidence type="ECO:0000256" key="1">
    <source>
        <dbReference type="SAM" id="MobiDB-lite"/>
    </source>
</evidence>
<keyword evidence="3" id="KW-1185">Reference proteome</keyword>
<reference evidence="2 3" key="1">
    <citation type="submission" date="2020-05" db="EMBL/GenBank/DDBJ databases">
        <title>Azospirillum oleiclasticum sp. nov, a nitrogen-fixing and heavy crude oil-emulsifying bacterium isolated from the crude oil of Yumen Oilfield.</title>
        <authorList>
            <person name="Wu D."/>
            <person name="Cai M."/>
            <person name="Zhang X."/>
        </authorList>
    </citation>
    <scope>NUCLEOTIDE SEQUENCE [LARGE SCALE GENOMIC DNA]</scope>
    <source>
        <strain evidence="2 3">ROY-1-1-2</strain>
    </source>
</reference>
<dbReference type="PROSITE" id="PS51257">
    <property type="entry name" value="PROKAR_LIPOPROTEIN"/>
    <property type="match status" value="1"/>
</dbReference>